<dbReference type="RefSeq" id="WP_321398083.1">
    <property type="nucleotide sequence ID" value="NZ_CP139487.1"/>
</dbReference>
<dbReference type="Proteomes" id="UP001324634">
    <property type="component" value="Chromosome"/>
</dbReference>
<evidence type="ECO:0000313" key="2">
    <source>
        <dbReference type="EMBL" id="WPU66161.1"/>
    </source>
</evidence>
<organism evidence="2 3">
    <name type="scientific">Peredibacter starrii</name>
    <dbReference type="NCBI Taxonomy" id="28202"/>
    <lineage>
        <taxon>Bacteria</taxon>
        <taxon>Pseudomonadati</taxon>
        <taxon>Bdellovibrionota</taxon>
        <taxon>Bacteriovoracia</taxon>
        <taxon>Bacteriovoracales</taxon>
        <taxon>Bacteriovoracaceae</taxon>
        <taxon>Peredibacter</taxon>
    </lineage>
</organism>
<dbReference type="EMBL" id="CP139487">
    <property type="protein sequence ID" value="WPU66161.1"/>
    <property type="molecule type" value="Genomic_DNA"/>
</dbReference>
<name>A0AAX4HSG8_9BACT</name>
<dbReference type="AlphaFoldDB" id="A0AAX4HSG8"/>
<evidence type="ECO:0000256" key="1">
    <source>
        <dbReference type="SAM" id="MobiDB-lite"/>
    </source>
</evidence>
<gene>
    <name evidence="2" type="ORF">SOO65_05320</name>
</gene>
<dbReference type="KEGG" id="psti:SOO65_05320"/>
<keyword evidence="3" id="KW-1185">Reference proteome</keyword>
<proteinExistence type="predicted"/>
<reference evidence="2 3" key="1">
    <citation type="submission" date="2023-11" db="EMBL/GenBank/DDBJ databases">
        <title>Peredibacter starrii A3.12.</title>
        <authorList>
            <person name="Mitchell R.J."/>
        </authorList>
    </citation>
    <scope>NUCLEOTIDE SEQUENCE [LARGE SCALE GENOMIC DNA]</scope>
    <source>
        <strain evidence="2 3">A3.12</strain>
    </source>
</reference>
<protein>
    <submittedName>
        <fullName evidence="2">Uncharacterized protein</fullName>
    </submittedName>
</protein>
<sequence>MPNIENPEKEKDSLNSLNYNDRLDGYGFGESESQDADQDYERDPHFTHHCIDLGEGYRKHKNEPFTKDESGLRNQYGPVDQYSFRDVYLPDRTEKIHPWIRIKNYLTRKK</sequence>
<evidence type="ECO:0000313" key="3">
    <source>
        <dbReference type="Proteomes" id="UP001324634"/>
    </source>
</evidence>
<feature type="region of interest" description="Disordered" evidence="1">
    <location>
        <begin position="1"/>
        <end position="42"/>
    </location>
</feature>
<accession>A0AAX4HSG8</accession>
<feature type="compositionally biased region" description="Basic and acidic residues" evidence="1">
    <location>
        <begin position="1"/>
        <end position="13"/>
    </location>
</feature>